<feature type="transmembrane region" description="Helical" evidence="1">
    <location>
        <begin position="46"/>
        <end position="64"/>
    </location>
</feature>
<evidence type="ECO:0000313" key="2">
    <source>
        <dbReference type="EMBL" id="ADH60054.1"/>
    </source>
</evidence>
<feature type="transmembrane region" description="Helical" evidence="1">
    <location>
        <begin position="165"/>
        <end position="186"/>
    </location>
</feature>
<evidence type="ECO:0000256" key="1">
    <source>
        <dbReference type="SAM" id="Phobius"/>
    </source>
</evidence>
<evidence type="ECO:0008006" key="4">
    <source>
        <dbReference type="Google" id="ProtNLM"/>
    </source>
</evidence>
<proteinExistence type="predicted"/>
<dbReference type="RefSeq" id="WP_013149693.1">
    <property type="nucleotide sequence ID" value="NC_014209.1"/>
</dbReference>
<feature type="transmembrane region" description="Helical" evidence="1">
    <location>
        <begin position="20"/>
        <end position="40"/>
    </location>
</feature>
<evidence type="ECO:0000313" key="3">
    <source>
        <dbReference type="Proteomes" id="UP000002064"/>
    </source>
</evidence>
<feature type="transmembrane region" description="Helical" evidence="1">
    <location>
        <begin position="116"/>
        <end position="144"/>
    </location>
</feature>
<reference evidence="2 3" key="1">
    <citation type="submission" date="2010-05" db="EMBL/GenBank/DDBJ databases">
        <title>Complete sequence of Thermoanaerobacter mathranii subsp. mathranii mathranii str. A3.</title>
        <authorList>
            <consortium name="US DOE Joint Genome Institute"/>
            <person name="Lucas S."/>
            <person name="Copeland A."/>
            <person name="Lapidus A."/>
            <person name="Cheng J.-F."/>
            <person name="Bruce D."/>
            <person name="Goodwin L."/>
            <person name="Pitluck S."/>
            <person name="Held B."/>
            <person name="Detter J.C."/>
            <person name="Han C."/>
            <person name="Tapia R."/>
            <person name="Land M."/>
            <person name="Hauser L."/>
            <person name="Kyrpides N."/>
            <person name="Mikhailova N."/>
            <person name="Zhou J."/>
            <person name="Hemme C."/>
            <person name="Woyke T."/>
        </authorList>
    </citation>
    <scope>NUCLEOTIDE SEQUENCE [LARGE SCALE GENOMIC DNA]</scope>
    <source>
        <strain evidence="2 3">A3</strain>
    </source>
</reference>
<name>A0ABM5LMP7_THEM3</name>
<sequence length="223" mass="26019">MNSLSKVLIKSGHDIYENIVYVVIISIIWFIFIFPAIFVLTPYAGVIYFIFISIPVFTAILYLTRQRIDRKSFSYKLFFTGLKKFYIRTFIYSMLFSIFVMIPVSSWWYYFQTKTMFTFIIAVIQTYLFIFIILSQVYFLPFLISENKNLISSINASIKLFLDNGLYTFGALIQIASVSILLLITIVGVPLLWAGMVSIFLINLYDNLLLKYMDRKAINSTKI</sequence>
<protein>
    <recommendedName>
        <fullName evidence="4">Integral membrane protein</fullName>
    </recommendedName>
</protein>
<keyword evidence="1" id="KW-0472">Membrane</keyword>
<dbReference type="EMBL" id="CP002032">
    <property type="protein sequence ID" value="ADH60054.1"/>
    <property type="molecule type" value="Genomic_DNA"/>
</dbReference>
<keyword evidence="3" id="KW-1185">Reference proteome</keyword>
<keyword evidence="1" id="KW-0812">Transmembrane</keyword>
<feature type="transmembrane region" description="Helical" evidence="1">
    <location>
        <begin position="85"/>
        <end position="110"/>
    </location>
</feature>
<keyword evidence="1" id="KW-1133">Transmembrane helix</keyword>
<feature type="transmembrane region" description="Helical" evidence="1">
    <location>
        <begin position="192"/>
        <end position="210"/>
    </location>
</feature>
<accession>A0ABM5LMP7</accession>
<gene>
    <name evidence="2" type="ordered locus">Tmath_0272</name>
</gene>
<dbReference type="Proteomes" id="UP000002064">
    <property type="component" value="Chromosome"/>
</dbReference>
<organism evidence="2 3">
    <name type="scientific">Thermoanaerobacter mathranii subsp. mathranii (strain DSM 11426 / CCUG 53645 / CIP 108742 / A3)</name>
    <dbReference type="NCBI Taxonomy" id="583358"/>
    <lineage>
        <taxon>Bacteria</taxon>
        <taxon>Bacillati</taxon>
        <taxon>Bacillota</taxon>
        <taxon>Clostridia</taxon>
        <taxon>Thermoanaerobacterales</taxon>
        <taxon>Thermoanaerobacteraceae</taxon>
        <taxon>Thermoanaerobacter</taxon>
    </lineage>
</organism>